<sequence length="143" mass="16477">MFYIFIRISTSTFLLLPLPLSLWCLILPLSILRAPSLAKPSSSSFAFSPSVSKSLPSFLSKNSFSLGNLYFFVFWFFGLFEEFVPFGFFGLFEEFGCFGPFEKFVPFGLLCLSLLPYLLLFSFHHMKQRLLVEIKLILLKLKL</sequence>
<protein>
    <submittedName>
        <fullName evidence="2">Uncharacterized protein</fullName>
    </submittedName>
</protein>
<accession>N9TZQ2</accession>
<keyword evidence="1" id="KW-0472">Membrane</keyword>
<comment type="caution">
    <text evidence="2">The sequence shown here is derived from an EMBL/GenBank/DDBJ whole genome shotgun (WGS) entry which is preliminary data.</text>
</comment>
<feature type="transmembrane region" description="Helical" evidence="1">
    <location>
        <begin position="104"/>
        <end position="123"/>
    </location>
</feature>
<evidence type="ECO:0000256" key="1">
    <source>
        <dbReference type="SAM" id="Phobius"/>
    </source>
</evidence>
<gene>
    <name evidence="2" type="ORF">MALK_5150</name>
</gene>
<reference evidence="2 3" key="1">
    <citation type="journal article" date="2013" name="Genome Announc.">
        <title>Draft Genome Sequences of Mycoplasma alkalescens, Mycoplasma arginini, and Mycoplasma bovigenitalium, Three Species with Equivocal Pathogenic Status for Cattle.</title>
        <authorList>
            <person name="Manso-Silvan L."/>
            <person name="Tardy F."/>
            <person name="Baranowski E."/>
            <person name="Barre A."/>
            <person name="Blanchard A."/>
            <person name="Breton M."/>
            <person name="Couture C."/>
            <person name="Citti C."/>
            <person name="Dordet-Frisoni E."/>
            <person name="Dupuy V."/>
            <person name="Gaurivaud P."/>
            <person name="Jacob D."/>
            <person name="Lemaitre C."/>
            <person name="Nikolski M."/>
            <person name="Nouvel L.X."/>
            <person name="Poumarat F."/>
            <person name="Thebault P."/>
            <person name="Theil S."/>
            <person name="Thiaucourt F."/>
            <person name="Sirand-Pugnet P."/>
        </authorList>
    </citation>
    <scope>NUCLEOTIDE SEQUENCE [LARGE SCALE GENOMIC DNA]</scope>
    <source>
        <strain evidence="2 3">14918</strain>
    </source>
</reference>
<feature type="transmembrane region" description="Helical" evidence="1">
    <location>
        <begin position="70"/>
        <end position="92"/>
    </location>
</feature>
<keyword evidence="1" id="KW-0812">Transmembrane</keyword>
<organism evidence="2 3">
    <name type="scientific">Metamycoplasma alkalescens 14918</name>
    <dbReference type="NCBI Taxonomy" id="1188234"/>
    <lineage>
        <taxon>Bacteria</taxon>
        <taxon>Bacillati</taxon>
        <taxon>Mycoplasmatota</taxon>
        <taxon>Mycoplasmoidales</taxon>
        <taxon>Metamycoplasmataceae</taxon>
        <taxon>Metamycoplasma</taxon>
    </lineage>
</organism>
<evidence type="ECO:0000313" key="3">
    <source>
        <dbReference type="Proteomes" id="UP000013137"/>
    </source>
</evidence>
<dbReference type="Proteomes" id="UP000013137">
    <property type="component" value="Unassembled WGS sequence"/>
</dbReference>
<proteinExistence type="predicted"/>
<keyword evidence="1" id="KW-1133">Transmembrane helix</keyword>
<name>N9TZQ2_9BACT</name>
<dbReference type="EMBL" id="AMWK01000011">
    <property type="protein sequence ID" value="ENY53757.1"/>
    <property type="molecule type" value="Genomic_DNA"/>
</dbReference>
<dbReference type="AlphaFoldDB" id="N9TZQ2"/>
<evidence type="ECO:0000313" key="2">
    <source>
        <dbReference type="EMBL" id="ENY53757.1"/>
    </source>
</evidence>
<keyword evidence="3" id="KW-1185">Reference proteome</keyword>